<dbReference type="RefSeq" id="WP_181097966.1">
    <property type="nucleotide sequence ID" value="NZ_CP128540.1"/>
</dbReference>
<dbReference type="EMBL" id="JAJSRF020000001">
    <property type="protein sequence ID" value="MDM3954107.1"/>
    <property type="molecule type" value="Genomic_DNA"/>
</dbReference>
<organism evidence="7 8">
    <name type="scientific">Pseudomonas alloputida</name>
    <dbReference type="NCBI Taxonomy" id="1940621"/>
    <lineage>
        <taxon>Bacteria</taxon>
        <taxon>Pseudomonadati</taxon>
        <taxon>Pseudomonadota</taxon>
        <taxon>Gammaproteobacteria</taxon>
        <taxon>Pseudomonadales</taxon>
        <taxon>Pseudomonadaceae</taxon>
        <taxon>Pseudomonas</taxon>
    </lineage>
</organism>
<reference evidence="7" key="1">
    <citation type="submission" date="2023-06" db="EMBL/GenBank/DDBJ databases">
        <title>MBL-encoding genomic islands in Pseudomonas spp. in Poland.</title>
        <authorList>
            <person name="Urbanowicz P."/>
            <person name="Izdebski R."/>
            <person name="Biedrzycka M."/>
            <person name="Gniadkowski M."/>
        </authorList>
    </citation>
    <scope>NUCLEOTIDE SEQUENCE</scope>
    <source>
        <strain evidence="7">NMI5768_13</strain>
    </source>
</reference>
<evidence type="ECO:0000256" key="6">
    <source>
        <dbReference type="SAM" id="Phobius"/>
    </source>
</evidence>
<feature type="transmembrane region" description="Helical" evidence="6">
    <location>
        <begin position="250"/>
        <end position="269"/>
    </location>
</feature>
<evidence type="ECO:0000256" key="4">
    <source>
        <dbReference type="ARBA" id="ARBA00022989"/>
    </source>
</evidence>
<dbReference type="Gene3D" id="1.20.1250.20">
    <property type="entry name" value="MFS general substrate transporter like domains"/>
    <property type="match status" value="2"/>
</dbReference>
<dbReference type="NCBIfam" id="TIGR00897">
    <property type="entry name" value="2A0118"/>
    <property type="match status" value="1"/>
</dbReference>
<keyword evidence="3 6" id="KW-0812">Transmembrane</keyword>
<proteinExistence type="predicted"/>
<dbReference type="GeneID" id="83680072"/>
<dbReference type="InterPro" id="IPR004748">
    <property type="entry name" value="Polyol_permease-like"/>
</dbReference>
<keyword evidence="5 6" id="KW-0472">Membrane</keyword>
<comment type="caution">
    <text evidence="7">The sequence shown here is derived from an EMBL/GenBank/DDBJ whole genome shotgun (WGS) entry which is preliminary data.</text>
</comment>
<sequence length="383" mass="41902">MDTIAFGVGVRKVSWPDGYVAIASWLSGVLAEVWHPKRLMFAGVFLWLLFHVMFLAFGLAEKNFAVMLAAYGIRGISYPMFIYGFVVWITMVVSPERMASAMGWFWTMFALGLGVFGSFIPSITIPILGYMGTLWMALAWVALSGVVLVFLKMGVRSASAPRVPRKKLSELSKAITILYSNRNVTLAVIVRIINQLSLFGFVVFMPLVFTDEFGYTIEQWLRIWAMLSVTAVFTNVLWGNVGDRIGWLKVVRVVGCLGCAVSALAFFYLPEMFKGNVWVGMGVSALLGVTISGFVPMSALFPALEPEHKGAAVSAHNLSAGLSHFMAPGLVGVIMALWGAAAVVWTFAGLYLLAFVLACFIKVEQPGLTRPDQKASLRTQAAH</sequence>
<feature type="transmembrane region" description="Helical" evidence="6">
    <location>
        <begin position="221"/>
        <end position="238"/>
    </location>
</feature>
<feature type="transmembrane region" description="Helical" evidence="6">
    <location>
        <begin position="281"/>
        <end position="304"/>
    </location>
</feature>
<evidence type="ECO:0000256" key="2">
    <source>
        <dbReference type="ARBA" id="ARBA00022475"/>
    </source>
</evidence>
<feature type="transmembrane region" description="Helical" evidence="6">
    <location>
        <begin position="188"/>
        <end position="209"/>
    </location>
</feature>
<evidence type="ECO:0000256" key="1">
    <source>
        <dbReference type="ARBA" id="ARBA00004651"/>
    </source>
</evidence>
<dbReference type="CDD" id="cd17337">
    <property type="entry name" value="MFS_CsbX"/>
    <property type="match status" value="1"/>
</dbReference>
<dbReference type="InterPro" id="IPR011701">
    <property type="entry name" value="MFS"/>
</dbReference>
<dbReference type="PANTHER" id="PTHR43124">
    <property type="entry name" value="PURINE EFFLUX PUMP PBUE"/>
    <property type="match status" value="1"/>
</dbReference>
<dbReference type="Proteomes" id="UP001165439">
    <property type="component" value="Unassembled WGS sequence"/>
</dbReference>
<keyword evidence="4 6" id="KW-1133">Transmembrane helix</keyword>
<gene>
    <name evidence="7" type="ORF">LU674_017505</name>
</gene>
<feature type="transmembrane region" description="Helical" evidence="6">
    <location>
        <begin position="316"/>
        <end position="338"/>
    </location>
</feature>
<name>A0AAW7HWF6_9PSED</name>
<dbReference type="SUPFAM" id="SSF103473">
    <property type="entry name" value="MFS general substrate transporter"/>
    <property type="match status" value="1"/>
</dbReference>
<feature type="transmembrane region" description="Helical" evidence="6">
    <location>
        <begin position="105"/>
        <end position="128"/>
    </location>
</feature>
<feature type="transmembrane region" description="Helical" evidence="6">
    <location>
        <begin position="39"/>
        <end position="59"/>
    </location>
</feature>
<dbReference type="PANTHER" id="PTHR43124:SF3">
    <property type="entry name" value="CHLORAMPHENICOL EFFLUX PUMP RV0191"/>
    <property type="match status" value="1"/>
</dbReference>
<evidence type="ECO:0000256" key="5">
    <source>
        <dbReference type="ARBA" id="ARBA00023136"/>
    </source>
</evidence>
<dbReference type="GO" id="GO:0022857">
    <property type="term" value="F:transmembrane transporter activity"/>
    <property type="evidence" value="ECO:0007669"/>
    <property type="project" value="InterPro"/>
</dbReference>
<dbReference type="GO" id="GO:0005886">
    <property type="term" value="C:plasma membrane"/>
    <property type="evidence" value="ECO:0007669"/>
    <property type="project" value="UniProtKB-SubCell"/>
</dbReference>
<evidence type="ECO:0000313" key="7">
    <source>
        <dbReference type="EMBL" id="MDM3954107.1"/>
    </source>
</evidence>
<evidence type="ECO:0000313" key="8">
    <source>
        <dbReference type="Proteomes" id="UP001165439"/>
    </source>
</evidence>
<feature type="transmembrane region" description="Helical" evidence="6">
    <location>
        <begin position="71"/>
        <end position="93"/>
    </location>
</feature>
<feature type="transmembrane region" description="Helical" evidence="6">
    <location>
        <begin position="134"/>
        <end position="155"/>
    </location>
</feature>
<dbReference type="InterPro" id="IPR036259">
    <property type="entry name" value="MFS_trans_sf"/>
</dbReference>
<evidence type="ECO:0000256" key="3">
    <source>
        <dbReference type="ARBA" id="ARBA00022692"/>
    </source>
</evidence>
<protein>
    <submittedName>
        <fullName evidence="7">MFS transporter</fullName>
    </submittedName>
</protein>
<dbReference type="AlphaFoldDB" id="A0AAW7HWF6"/>
<feature type="transmembrane region" description="Helical" evidence="6">
    <location>
        <begin position="344"/>
        <end position="363"/>
    </location>
</feature>
<dbReference type="InterPro" id="IPR050189">
    <property type="entry name" value="MFS_Efflux_Transporters"/>
</dbReference>
<dbReference type="Pfam" id="PF07690">
    <property type="entry name" value="MFS_1"/>
    <property type="match status" value="1"/>
</dbReference>
<comment type="subcellular location">
    <subcellularLocation>
        <location evidence="1">Cell membrane</location>
        <topology evidence="1">Multi-pass membrane protein</topology>
    </subcellularLocation>
</comment>
<accession>A0AAW7HWF6</accession>
<keyword evidence="2" id="KW-1003">Cell membrane</keyword>